<feature type="region of interest" description="Disordered" evidence="1">
    <location>
        <begin position="43"/>
        <end position="68"/>
    </location>
</feature>
<organism evidence="3 4">
    <name type="scientific">Cupriavidus metallidurans</name>
    <dbReference type="NCBI Taxonomy" id="119219"/>
    <lineage>
        <taxon>Bacteria</taxon>
        <taxon>Pseudomonadati</taxon>
        <taxon>Pseudomonadota</taxon>
        <taxon>Betaproteobacteria</taxon>
        <taxon>Burkholderiales</taxon>
        <taxon>Burkholderiaceae</taxon>
        <taxon>Cupriavidus</taxon>
    </lineage>
</organism>
<evidence type="ECO:0000313" key="3">
    <source>
        <dbReference type="EMBL" id="QBP12418.1"/>
    </source>
</evidence>
<dbReference type="GO" id="GO:0046686">
    <property type="term" value="P:response to cadmium ion"/>
    <property type="evidence" value="ECO:0007669"/>
    <property type="project" value="InterPro"/>
</dbReference>
<name>A0A2L0X368_9BURK</name>
<accession>A0A2L0X368</accession>
<dbReference type="RefSeq" id="WP_017513264.1">
    <property type="nucleotide sequence ID" value="NZ_CP026544.1"/>
</dbReference>
<dbReference type="Proteomes" id="UP000253772">
    <property type="component" value="Chromosome c2"/>
</dbReference>
<dbReference type="OrthoDB" id="6717343at2"/>
<dbReference type="NCBIfam" id="NF045614">
    <property type="entry name" value="efflu_CzcI_Cupr"/>
    <property type="match status" value="1"/>
</dbReference>
<reference evidence="3 4" key="1">
    <citation type="submission" date="2019-03" db="EMBL/GenBank/DDBJ databases">
        <title>Comparative insights into the high quality Complete genome sequence of highly metal resistant Cupriavidus metallidurans strain BS1 isolated from a gold-copper mine.</title>
        <authorList>
            <person name="Mazhar H.S."/>
            <person name="Rensing C."/>
        </authorList>
    </citation>
    <scope>NUCLEOTIDE SEQUENCE [LARGE SCALE GENOMIC DNA]</scope>
    <source>
        <strain evidence="3 4">BS1</strain>
    </source>
</reference>
<dbReference type="EMBL" id="CP037901">
    <property type="protein sequence ID" value="QBP12418.1"/>
    <property type="molecule type" value="Genomic_DNA"/>
</dbReference>
<proteinExistence type="predicted"/>
<gene>
    <name evidence="3" type="ORF">DDF84_022015</name>
</gene>
<sequence length="125" mass="13837">MRRLLLVFLAILLPLQFAWAGAAAYCAHEKATSVDARQWHFGHHTHEHKAADSDRQAQDAKDSKSAKLPDGDCNACHFPGSHGLFSELVMTGDYPFVTVHYQPRASAFGSIPSPVPDRPQWSRLA</sequence>
<evidence type="ECO:0000256" key="1">
    <source>
        <dbReference type="SAM" id="MobiDB-lite"/>
    </source>
</evidence>
<dbReference type="InterPro" id="IPR055013">
    <property type="entry name" value="CzcI"/>
</dbReference>
<feature type="signal peptide" evidence="2">
    <location>
        <begin position="1"/>
        <end position="20"/>
    </location>
</feature>
<evidence type="ECO:0000313" key="4">
    <source>
        <dbReference type="Proteomes" id="UP000253772"/>
    </source>
</evidence>
<protein>
    <submittedName>
        <fullName evidence="3">Heavy metal resistance regulator</fullName>
    </submittedName>
</protein>
<feature type="compositionally biased region" description="Basic and acidic residues" evidence="1">
    <location>
        <begin position="48"/>
        <end position="68"/>
    </location>
</feature>
<dbReference type="AlphaFoldDB" id="A0A2L0X368"/>
<evidence type="ECO:0000256" key="2">
    <source>
        <dbReference type="SAM" id="SignalP"/>
    </source>
</evidence>
<keyword evidence="2" id="KW-0732">Signal</keyword>
<feature type="chain" id="PRO_5044005697" evidence="2">
    <location>
        <begin position="21"/>
        <end position="125"/>
    </location>
</feature>